<dbReference type="CDD" id="cd14364">
    <property type="entry name" value="CUE_ASCC2"/>
    <property type="match status" value="1"/>
</dbReference>
<dbReference type="InterPro" id="IPR052586">
    <property type="entry name" value="ASCC2"/>
</dbReference>
<dbReference type="PROSITE" id="PS51140">
    <property type="entry name" value="CUE"/>
    <property type="match status" value="1"/>
</dbReference>
<feature type="non-terminal residue" evidence="2">
    <location>
        <position position="1"/>
    </location>
</feature>
<dbReference type="OrthoDB" id="5577209at2759"/>
<gene>
    <name evidence="2" type="ORF">ALEPTO_LOCUS11414</name>
</gene>
<dbReference type="InterPro" id="IPR041800">
    <property type="entry name" value="ASCC2_CUE"/>
</dbReference>
<evidence type="ECO:0000259" key="1">
    <source>
        <dbReference type="PROSITE" id="PS51140"/>
    </source>
</evidence>
<evidence type="ECO:0000313" key="3">
    <source>
        <dbReference type="Proteomes" id="UP000789508"/>
    </source>
</evidence>
<dbReference type="InterPro" id="IPR003892">
    <property type="entry name" value="CUE"/>
</dbReference>
<sequence length="475" mass="53818">MKKILFPPYINRHAITEAVWEEALNIWNANLSLLLKLLDSEFANQILENESLKSFLVTFLKTRAGFHELGAVIDNQTISEDEVALERKVMLVMLRLTQPRILVHSTTEETSLAAALYQSKFLSVPLLLDFLVIYAKSNYTHTQRMFNNAVELAPALLLDFENFSGVILDHLKSLNQRIESFKISVGSAANNGAMNNDVDLRTYFMHTIDVAISLDCLFSVSKPVTNIFTNHQGNDENQSILMTIKQLYESTIPAISDLLDPENSSKEIMRAINILKHALVSLTYRTFDTSYFSPLGFTAEIGNSLLFIASDDNEKLIDQEKIKETLDRMSDVLFWLSEQSMLEKPVLAFVDAPLLLDLEIEFNLKMMRDMVQETPPKQKRSDRIKTSRLLAMTNEELKEIIKTSSAQSDIKAEKSIDEVQRESLISQVKDVFPDLGDGFIEQCLIALNENPETVINHLLENTLPGELAKLDRSLP</sequence>
<dbReference type="Pfam" id="PF02845">
    <property type="entry name" value="CUE"/>
    <property type="match status" value="1"/>
</dbReference>
<dbReference type="Gene3D" id="1.10.8.10">
    <property type="entry name" value="DNA helicase RuvA subunit, C-terminal domain"/>
    <property type="match status" value="1"/>
</dbReference>
<protein>
    <submittedName>
        <fullName evidence="2">4284_t:CDS:1</fullName>
    </submittedName>
</protein>
<dbReference type="InterPro" id="IPR009060">
    <property type="entry name" value="UBA-like_sf"/>
</dbReference>
<dbReference type="PANTHER" id="PTHR21494">
    <property type="entry name" value="ACTIVATING SIGNAL COINTEGRATOR 1 COMPLEX SUBUNIT 2 ASC-1 COMPLEX SUBUNIT P100"/>
    <property type="match status" value="1"/>
</dbReference>
<reference evidence="2" key="1">
    <citation type="submission" date="2021-06" db="EMBL/GenBank/DDBJ databases">
        <authorList>
            <person name="Kallberg Y."/>
            <person name="Tangrot J."/>
            <person name="Rosling A."/>
        </authorList>
    </citation>
    <scope>NUCLEOTIDE SEQUENCE</scope>
    <source>
        <strain evidence="2">FL130A</strain>
    </source>
</reference>
<dbReference type="PANTHER" id="PTHR21494:SF0">
    <property type="entry name" value="ACTIVATING SIGNAL COINTEGRATOR 1 COMPLEX SUBUNIT 2"/>
    <property type="match status" value="1"/>
</dbReference>
<feature type="domain" description="CUE" evidence="1">
    <location>
        <begin position="420"/>
        <end position="463"/>
    </location>
</feature>
<dbReference type="Proteomes" id="UP000789508">
    <property type="component" value="Unassembled WGS sequence"/>
</dbReference>
<dbReference type="SMART" id="SM00546">
    <property type="entry name" value="CUE"/>
    <property type="match status" value="1"/>
</dbReference>
<proteinExistence type="predicted"/>
<dbReference type="GO" id="GO:0043130">
    <property type="term" value="F:ubiquitin binding"/>
    <property type="evidence" value="ECO:0007669"/>
    <property type="project" value="InterPro"/>
</dbReference>
<organism evidence="2 3">
    <name type="scientific">Ambispora leptoticha</name>
    <dbReference type="NCBI Taxonomy" id="144679"/>
    <lineage>
        <taxon>Eukaryota</taxon>
        <taxon>Fungi</taxon>
        <taxon>Fungi incertae sedis</taxon>
        <taxon>Mucoromycota</taxon>
        <taxon>Glomeromycotina</taxon>
        <taxon>Glomeromycetes</taxon>
        <taxon>Archaeosporales</taxon>
        <taxon>Ambisporaceae</taxon>
        <taxon>Ambispora</taxon>
    </lineage>
</organism>
<name>A0A9N9EV24_9GLOM</name>
<dbReference type="EMBL" id="CAJVPS010018215">
    <property type="protein sequence ID" value="CAG8696626.1"/>
    <property type="molecule type" value="Genomic_DNA"/>
</dbReference>
<accession>A0A9N9EV24</accession>
<comment type="caution">
    <text evidence="2">The sequence shown here is derived from an EMBL/GenBank/DDBJ whole genome shotgun (WGS) entry which is preliminary data.</text>
</comment>
<evidence type="ECO:0000313" key="2">
    <source>
        <dbReference type="EMBL" id="CAG8696626.1"/>
    </source>
</evidence>
<dbReference type="SUPFAM" id="SSF46934">
    <property type="entry name" value="UBA-like"/>
    <property type="match status" value="1"/>
</dbReference>
<keyword evidence="3" id="KW-1185">Reference proteome</keyword>
<dbReference type="AlphaFoldDB" id="A0A9N9EV24"/>